<keyword evidence="1" id="KW-0547">Nucleotide-binding</keyword>
<dbReference type="GO" id="GO:0005524">
    <property type="term" value="F:ATP binding"/>
    <property type="evidence" value="ECO:0007669"/>
    <property type="project" value="InterPro"/>
</dbReference>
<dbReference type="Proteomes" id="UP000287972">
    <property type="component" value="Unassembled WGS sequence"/>
</dbReference>
<reference evidence="5 6" key="1">
    <citation type="submission" date="2017-06" db="EMBL/GenBank/DDBJ databases">
        <title>Comparative genomic analysis of Ambrosia Fusariam Clade fungi.</title>
        <authorList>
            <person name="Stajich J.E."/>
            <person name="Carrillo J."/>
            <person name="Kijimoto T."/>
            <person name="Eskalen A."/>
            <person name="O'Donnell K."/>
            <person name="Kasson M."/>
        </authorList>
    </citation>
    <scope>NUCLEOTIDE SEQUENCE [LARGE SCALE GENOMIC DNA]</scope>
    <source>
        <strain evidence="5 6">NRRL62606</strain>
    </source>
</reference>
<protein>
    <recommendedName>
        <fullName evidence="4">SNF2 N-terminal domain-containing protein</fullName>
    </recommendedName>
</protein>
<accession>A0A428RZB2</accession>
<sequence>MSEQAAPSKGNGRAKAQQSVKSSSQPTTSSAKSSKKNKTYNFASIRRPEKAGIQGQSLPDWYGTAIFDVVLPPAPQLSQAERRERQRRHADAKYPPGVFLPKAFLSALGDMGTISQYNAFRNEVDCIAFVEVICPDIFGPAVSVMSSFSKAGPRLSLEEKRFDSLMAPLLNTIQSLSDASETSFPVPPPVEVISAYVDDAAVRDLVDEVARTIPRPVLIPVLVKNIRPNDHANKDHIAQIAFVLIHAVQLLLFSTTQFQQDRTYHRDHPERRYTFDTGDKTVAGLFSLEDLNRAVLMMYTMYNRRCTKADAMQKRKPPQCKSAWMGYAEPKYNPALDIPEGTDLLVDRYMSAQLEMDLMILKSTPTSSCTQDISRDGADAFDVYAEILEWSWSSSGPDQVKQRLRESSGIENMPSTSLTNIEQTCRNLLQFHDIDLDRDVHKSQGYFTQLDDALEGQLDQYTATIGDLDQINDFSHRYPGGKEALVAELRHQMAVELTMASLQPQQMGYLAELCERYGLGDWRKPSLYPNDLKVDPYKPHQVFDASTLYLRAARGPYVHTLLSNEMGTGKTRTYLLAVALSVRGLVKEKKEGKSVQFLPSLVVVPPHTVCQTFLEARNQFPDFQLAVFFGDEPKDSPGGIFLRSAHHLVDFVGGLDKDDPKSGRTLILTSWHTLSKRLAKKSSTFFQFKKAEDVPDSLKRRLAAESTSRGQRRPKVKVYFKGEVDDAKIDSCGASEAHGNLIKYDPKSSHLKEITFQFLIADEAQAAKNRRGSFNHTLDMISWKRLMWVTGTPLSSSLRDLHSPLHLMWNALGGLSWEPTEAELGWLPGLYHQDYDPEKENRFGEGRVTRGIFTDEFRQKYPWQVPVLEEKIGSGNCRMWLLSPHLFLLAGRQLQWGSDFASMVVRPIFEVLQLRRTMRTGIMLPDGKMAYPGGENLPMTIYFGELELRKAKSRRTALEKGNSYASRMFVNRDIEQEETTASPQEAVSSKVEASVNLSVHREALLGTFDERLWNVFHPPSDSEPLLRGTRDDVLKAVRHRREGLEVRSGGPVVGLRHVERIISNDTTHGASFYYYLCREDIHLLAPTDRIVMLRWMAGRSPVAAMALYIALKYVRGEGKRIMFYTDTPWIQQWVITFFAVAGFKVTTIRSRDKASHRNRVIRDWNDPSTDCEVFVANINITATGVNMHGACATGAFLCWHLNFQVMQQAMARLNRIGQKEPVDWWLLKIKGSYHDHIERFDWAKWAIQLSAEVGIPSWKEGAVREICIYEIIKVYIHTPFNRYSWMILRDMFGSGGFDHQGPETVRLGHLLSIVTKLLPSSREQDPTEQSFWVNNSHLVGLACYHLVHTHQDLDDDWETLVQSSTETVRERVRPLMEEAFEEVKGLVEQEDEQYMTWHRRLNKNIDDRKALRSDEFVEDDDEEGEYADEATEDHSGSEDEDDNNDDDDDDDDNDDNDGCQPSASKATGQKRKTFTPGSPVKNKTAKRKK</sequence>
<evidence type="ECO:0000256" key="3">
    <source>
        <dbReference type="SAM" id="MobiDB-lite"/>
    </source>
</evidence>
<dbReference type="Gene3D" id="3.40.50.300">
    <property type="entry name" value="P-loop containing nucleotide triphosphate hydrolases"/>
    <property type="match status" value="2"/>
</dbReference>
<keyword evidence="2" id="KW-0067">ATP-binding</keyword>
<evidence type="ECO:0000256" key="1">
    <source>
        <dbReference type="ARBA" id="ARBA00022741"/>
    </source>
</evidence>
<evidence type="ECO:0000256" key="2">
    <source>
        <dbReference type="ARBA" id="ARBA00022840"/>
    </source>
</evidence>
<organism evidence="5 6">
    <name type="scientific">Fusarium floridanum</name>
    <dbReference type="NCBI Taxonomy" id="1325733"/>
    <lineage>
        <taxon>Eukaryota</taxon>
        <taxon>Fungi</taxon>
        <taxon>Dikarya</taxon>
        <taxon>Ascomycota</taxon>
        <taxon>Pezizomycotina</taxon>
        <taxon>Sordariomycetes</taxon>
        <taxon>Hypocreomycetidae</taxon>
        <taxon>Hypocreales</taxon>
        <taxon>Nectriaceae</taxon>
        <taxon>Fusarium</taxon>
        <taxon>Fusarium solani species complex</taxon>
    </lineage>
</organism>
<dbReference type="PANTHER" id="PTHR10799">
    <property type="entry name" value="SNF2/RAD54 HELICASE FAMILY"/>
    <property type="match status" value="1"/>
</dbReference>
<comment type="caution">
    <text evidence="5">The sequence shown here is derived from an EMBL/GenBank/DDBJ whole genome shotgun (WGS) entry which is preliminary data.</text>
</comment>
<feature type="region of interest" description="Disordered" evidence="3">
    <location>
        <begin position="1412"/>
        <end position="1489"/>
    </location>
</feature>
<feature type="region of interest" description="Disordered" evidence="3">
    <location>
        <begin position="1"/>
        <end position="46"/>
    </location>
</feature>
<feature type="compositionally biased region" description="Acidic residues" evidence="3">
    <location>
        <begin position="1438"/>
        <end position="1457"/>
    </location>
</feature>
<name>A0A428RZB2_9HYPO</name>
<proteinExistence type="predicted"/>
<gene>
    <name evidence="5" type="ORF">CEP51_004845</name>
</gene>
<evidence type="ECO:0000259" key="4">
    <source>
        <dbReference type="Pfam" id="PF00176"/>
    </source>
</evidence>
<dbReference type="EMBL" id="NKCL01000092">
    <property type="protein sequence ID" value="RSL82918.1"/>
    <property type="molecule type" value="Genomic_DNA"/>
</dbReference>
<dbReference type="Pfam" id="PF00176">
    <property type="entry name" value="SNF2-rel_dom"/>
    <property type="match status" value="1"/>
</dbReference>
<keyword evidence="6" id="KW-1185">Reference proteome</keyword>
<feature type="domain" description="SNF2 N-terminal" evidence="4">
    <location>
        <begin position="560"/>
        <end position="807"/>
    </location>
</feature>
<dbReference type="SUPFAM" id="SSF52540">
    <property type="entry name" value="P-loop containing nucleoside triphosphate hydrolases"/>
    <property type="match status" value="2"/>
</dbReference>
<dbReference type="InterPro" id="IPR000330">
    <property type="entry name" value="SNF2_N"/>
</dbReference>
<feature type="compositionally biased region" description="Low complexity" evidence="3">
    <location>
        <begin position="14"/>
        <end position="32"/>
    </location>
</feature>
<dbReference type="InterPro" id="IPR027417">
    <property type="entry name" value="P-loop_NTPase"/>
</dbReference>
<feature type="compositionally biased region" description="Acidic residues" evidence="3">
    <location>
        <begin position="1416"/>
        <end position="1431"/>
    </location>
</feature>
<evidence type="ECO:0000313" key="6">
    <source>
        <dbReference type="Proteomes" id="UP000287972"/>
    </source>
</evidence>
<evidence type="ECO:0000313" key="5">
    <source>
        <dbReference type="EMBL" id="RSL82918.1"/>
    </source>
</evidence>